<dbReference type="Proteomes" id="UP001144397">
    <property type="component" value="Unassembled WGS sequence"/>
</dbReference>
<evidence type="ECO:0000313" key="2">
    <source>
        <dbReference type="Proteomes" id="UP001144397"/>
    </source>
</evidence>
<evidence type="ECO:0000313" key="1">
    <source>
        <dbReference type="EMBL" id="GLI22165.1"/>
    </source>
</evidence>
<sequence length="113" mass="12828">MPVEVSAFARLGAAMEADRDRAAQDRTTRIFIRSIFRVVEEDRRMTAQSGHIDTIRRRKSDDSFSFATILPRYDAEKRSLRWYLCPARMIPGESGVRFAHSVPEGLVGAPVMV</sequence>
<dbReference type="EMBL" id="BSDO01000002">
    <property type="protein sequence ID" value="GLI22165.1"/>
    <property type="molecule type" value="Genomic_DNA"/>
</dbReference>
<name>A0A9W6CKP7_XANFL</name>
<reference evidence="1" key="1">
    <citation type="submission" date="2022-12" db="EMBL/GenBank/DDBJ databases">
        <title>Reference genome sequencing for broad-spectrum identification of bacterial and archaeal isolates by mass spectrometry.</title>
        <authorList>
            <person name="Sekiguchi Y."/>
            <person name="Tourlousse D.M."/>
        </authorList>
    </citation>
    <scope>NUCLEOTIDE SEQUENCE</scope>
    <source>
        <strain evidence="1">301</strain>
    </source>
</reference>
<organism evidence="1 2">
    <name type="scientific">Xanthobacter flavus</name>
    <dbReference type="NCBI Taxonomy" id="281"/>
    <lineage>
        <taxon>Bacteria</taxon>
        <taxon>Pseudomonadati</taxon>
        <taxon>Pseudomonadota</taxon>
        <taxon>Alphaproteobacteria</taxon>
        <taxon>Hyphomicrobiales</taxon>
        <taxon>Xanthobacteraceae</taxon>
        <taxon>Xanthobacter</taxon>
    </lineage>
</organism>
<gene>
    <name evidence="1" type="ORF">XFLAVUS301_18390</name>
</gene>
<accession>A0A9W6CKP7</accession>
<comment type="caution">
    <text evidence="1">The sequence shown here is derived from an EMBL/GenBank/DDBJ whole genome shotgun (WGS) entry which is preliminary data.</text>
</comment>
<dbReference type="AlphaFoldDB" id="A0A9W6CKP7"/>
<proteinExistence type="predicted"/>
<protein>
    <submittedName>
        <fullName evidence="1">Uncharacterized protein</fullName>
    </submittedName>
</protein>